<dbReference type="EnsemblMetazoa" id="PPAI005118-RA">
    <property type="protein sequence ID" value="PPAI005118-PA"/>
    <property type="gene ID" value="PPAI005118"/>
</dbReference>
<proteinExistence type="predicted"/>
<dbReference type="EMBL" id="AJVK01029908">
    <property type="status" value="NOT_ANNOTATED_CDS"/>
    <property type="molecule type" value="Genomic_DNA"/>
</dbReference>
<dbReference type="Proteomes" id="UP000092462">
    <property type="component" value="Unassembled WGS sequence"/>
</dbReference>
<organism evidence="1 2">
    <name type="scientific">Phlebotomus papatasi</name>
    <name type="common">Sandfly</name>
    <dbReference type="NCBI Taxonomy" id="29031"/>
    <lineage>
        <taxon>Eukaryota</taxon>
        <taxon>Metazoa</taxon>
        <taxon>Ecdysozoa</taxon>
        <taxon>Arthropoda</taxon>
        <taxon>Hexapoda</taxon>
        <taxon>Insecta</taxon>
        <taxon>Pterygota</taxon>
        <taxon>Neoptera</taxon>
        <taxon>Endopterygota</taxon>
        <taxon>Diptera</taxon>
        <taxon>Nematocera</taxon>
        <taxon>Psychodoidea</taxon>
        <taxon>Psychodidae</taxon>
        <taxon>Phlebotomus</taxon>
        <taxon>Phlebotomus</taxon>
    </lineage>
</organism>
<accession>A0A1B0DBC9</accession>
<sequence>ASESPQSSLSEEELIAIRPKKKKKQEKIKPGDLKKLHFNYKGNLEWLFSADDLWKLLKVEARPLYVKAKNNEELKPPERGTLARIIIEHLIDKDKELQLGRNAMFQLCYVIKELFPKERETTYYLQAQDRRGCKGKLFHVYHRIRRNLIKDGIISSSVMR</sequence>
<dbReference type="AlphaFoldDB" id="A0A1B0DBC9"/>
<reference evidence="1" key="1">
    <citation type="submission" date="2022-08" db="UniProtKB">
        <authorList>
            <consortium name="EnsemblMetazoa"/>
        </authorList>
    </citation>
    <scope>IDENTIFICATION</scope>
    <source>
        <strain evidence="1">Israel</strain>
    </source>
</reference>
<evidence type="ECO:0000313" key="2">
    <source>
        <dbReference type="Proteomes" id="UP000092462"/>
    </source>
</evidence>
<protein>
    <submittedName>
        <fullName evidence="1">Uncharacterized protein</fullName>
    </submittedName>
</protein>
<keyword evidence="2" id="KW-1185">Reference proteome</keyword>
<dbReference type="VEuPathDB" id="VectorBase:PPAI005118"/>
<name>A0A1B0DBC9_PHLPP</name>
<evidence type="ECO:0000313" key="1">
    <source>
        <dbReference type="EnsemblMetazoa" id="PPAI005118-PA"/>
    </source>
</evidence>